<proteinExistence type="predicted"/>
<protein>
    <submittedName>
        <fullName evidence="1">Uncharacterized protein</fullName>
    </submittedName>
</protein>
<sequence>MSNNTISASQVDISNSPGFIITTDNEVQMSSLIWMRVFLPADFVFEPDEWKQQGIDMGTSTITLLEFVQLISGSNRVTDPKPIQMLFKQPLFQLYKKLLDSYGSLVQTQRNARLKKS</sequence>
<evidence type="ECO:0000313" key="1">
    <source>
        <dbReference type="EMBL" id="AYV87153.1"/>
    </source>
</evidence>
<organism evidence="1">
    <name type="scientific">Sylvanvirus sp</name>
    <dbReference type="NCBI Taxonomy" id="2487774"/>
    <lineage>
        <taxon>Viruses</taxon>
    </lineage>
</organism>
<reference evidence="1" key="1">
    <citation type="submission" date="2018-10" db="EMBL/GenBank/DDBJ databases">
        <title>Hidden diversity of soil giant viruses.</title>
        <authorList>
            <person name="Schulz F."/>
            <person name="Alteio L."/>
            <person name="Goudeau D."/>
            <person name="Ryan E.M."/>
            <person name="Malmstrom R.R."/>
            <person name="Blanchard J."/>
            <person name="Woyke T."/>
        </authorList>
    </citation>
    <scope>NUCLEOTIDE SEQUENCE</scope>
    <source>
        <strain evidence="1">SYV1</strain>
    </source>
</reference>
<gene>
    <name evidence="1" type="ORF">Sylvanvirus29_5</name>
</gene>
<accession>A0A3G5ALE9</accession>
<name>A0A3G5ALE9_9VIRU</name>
<dbReference type="EMBL" id="MK072535">
    <property type="protein sequence ID" value="AYV87153.1"/>
    <property type="molecule type" value="Genomic_DNA"/>
</dbReference>